<feature type="compositionally biased region" description="Basic and acidic residues" evidence="1">
    <location>
        <begin position="187"/>
        <end position="197"/>
    </location>
</feature>
<reference evidence="2 3" key="1">
    <citation type="journal article" date="2004" name="Science">
        <title>The genome of the diatom Thalassiosira pseudonana: ecology, evolution, and metabolism.</title>
        <authorList>
            <person name="Armbrust E.V."/>
            <person name="Berges J.A."/>
            <person name="Bowler C."/>
            <person name="Green B.R."/>
            <person name="Martinez D."/>
            <person name="Putnam N.H."/>
            <person name="Zhou S."/>
            <person name="Allen A.E."/>
            <person name="Apt K.E."/>
            <person name="Bechner M."/>
            <person name="Brzezinski M.A."/>
            <person name="Chaal B.K."/>
            <person name="Chiovitti A."/>
            <person name="Davis A.K."/>
            <person name="Demarest M.S."/>
            <person name="Detter J.C."/>
            <person name="Glavina T."/>
            <person name="Goodstein D."/>
            <person name="Hadi M.Z."/>
            <person name="Hellsten U."/>
            <person name="Hildebrand M."/>
            <person name="Jenkins B.D."/>
            <person name="Jurka J."/>
            <person name="Kapitonov V.V."/>
            <person name="Kroger N."/>
            <person name="Lau W.W."/>
            <person name="Lane T.W."/>
            <person name="Larimer F.W."/>
            <person name="Lippmeier J.C."/>
            <person name="Lucas S."/>
            <person name="Medina M."/>
            <person name="Montsant A."/>
            <person name="Obornik M."/>
            <person name="Parker M.S."/>
            <person name="Palenik B."/>
            <person name="Pazour G.J."/>
            <person name="Richardson P.M."/>
            <person name="Rynearson T.A."/>
            <person name="Saito M.A."/>
            <person name="Schwartz D.C."/>
            <person name="Thamatrakoln K."/>
            <person name="Valentin K."/>
            <person name="Vardi A."/>
            <person name="Wilkerson F.P."/>
            <person name="Rokhsar D.S."/>
        </authorList>
    </citation>
    <scope>NUCLEOTIDE SEQUENCE [LARGE SCALE GENOMIC DNA]</scope>
    <source>
        <strain evidence="2 3">CCMP1335</strain>
    </source>
</reference>
<reference evidence="2 3" key="2">
    <citation type="journal article" date="2008" name="Nature">
        <title>The Phaeodactylum genome reveals the evolutionary history of diatom genomes.</title>
        <authorList>
            <person name="Bowler C."/>
            <person name="Allen A.E."/>
            <person name="Badger J.H."/>
            <person name="Grimwood J."/>
            <person name="Jabbari K."/>
            <person name="Kuo A."/>
            <person name="Maheswari U."/>
            <person name="Martens C."/>
            <person name="Maumus F."/>
            <person name="Otillar R.P."/>
            <person name="Rayko E."/>
            <person name="Salamov A."/>
            <person name="Vandepoele K."/>
            <person name="Beszteri B."/>
            <person name="Gruber A."/>
            <person name="Heijde M."/>
            <person name="Katinka M."/>
            <person name="Mock T."/>
            <person name="Valentin K."/>
            <person name="Verret F."/>
            <person name="Berges J.A."/>
            <person name="Brownlee C."/>
            <person name="Cadoret J.P."/>
            <person name="Chiovitti A."/>
            <person name="Choi C.J."/>
            <person name="Coesel S."/>
            <person name="De Martino A."/>
            <person name="Detter J.C."/>
            <person name="Durkin C."/>
            <person name="Falciatore A."/>
            <person name="Fournet J."/>
            <person name="Haruta M."/>
            <person name="Huysman M.J."/>
            <person name="Jenkins B.D."/>
            <person name="Jiroutova K."/>
            <person name="Jorgensen R.E."/>
            <person name="Joubert Y."/>
            <person name="Kaplan A."/>
            <person name="Kroger N."/>
            <person name="Kroth P.G."/>
            <person name="La Roche J."/>
            <person name="Lindquist E."/>
            <person name="Lommer M."/>
            <person name="Martin-Jezequel V."/>
            <person name="Lopez P.J."/>
            <person name="Lucas S."/>
            <person name="Mangogna M."/>
            <person name="McGinnis K."/>
            <person name="Medlin L.K."/>
            <person name="Montsant A."/>
            <person name="Oudot-Le Secq M.P."/>
            <person name="Napoli C."/>
            <person name="Obornik M."/>
            <person name="Parker M.S."/>
            <person name="Petit J.L."/>
            <person name="Porcel B.M."/>
            <person name="Poulsen N."/>
            <person name="Robison M."/>
            <person name="Rychlewski L."/>
            <person name="Rynearson T.A."/>
            <person name="Schmutz J."/>
            <person name="Shapiro H."/>
            <person name="Siaut M."/>
            <person name="Stanley M."/>
            <person name="Sussman M.R."/>
            <person name="Taylor A.R."/>
            <person name="Vardi A."/>
            <person name="von Dassow P."/>
            <person name="Vyverman W."/>
            <person name="Willis A."/>
            <person name="Wyrwicz L.S."/>
            <person name="Rokhsar D.S."/>
            <person name="Weissenbach J."/>
            <person name="Armbrust E.V."/>
            <person name="Green B.R."/>
            <person name="Van de Peer Y."/>
            <person name="Grigoriev I.V."/>
        </authorList>
    </citation>
    <scope>NUCLEOTIDE SEQUENCE [LARGE SCALE GENOMIC DNA]</scope>
    <source>
        <strain evidence="2 3">CCMP1335</strain>
    </source>
</reference>
<dbReference type="EMBL" id="CM000641">
    <property type="protein sequence ID" value="EED92756.1"/>
    <property type="molecule type" value="Genomic_DNA"/>
</dbReference>
<dbReference type="Proteomes" id="UP000001449">
    <property type="component" value="Chromosome 4"/>
</dbReference>
<dbReference type="RefSeq" id="XP_002289219.1">
    <property type="nucleotide sequence ID" value="XM_002289183.1"/>
</dbReference>
<evidence type="ECO:0000313" key="2">
    <source>
        <dbReference type="EMBL" id="EED92756.1"/>
    </source>
</evidence>
<evidence type="ECO:0000313" key="3">
    <source>
        <dbReference type="Proteomes" id="UP000001449"/>
    </source>
</evidence>
<evidence type="ECO:0000256" key="1">
    <source>
        <dbReference type="SAM" id="MobiDB-lite"/>
    </source>
</evidence>
<dbReference type="InParanoid" id="B8C1C9"/>
<proteinExistence type="predicted"/>
<protein>
    <submittedName>
        <fullName evidence="2">Uncharacterized protein</fullName>
    </submittedName>
</protein>
<dbReference type="HOGENOM" id="CLU_1237231_0_0_1"/>
<gene>
    <name evidence="2" type="ORF">THAPSDRAFT_22163</name>
</gene>
<dbReference type="PaxDb" id="35128-Thaps22163"/>
<name>B8C1C9_THAPS</name>
<feature type="region of interest" description="Disordered" evidence="1">
    <location>
        <begin position="165"/>
        <end position="224"/>
    </location>
</feature>
<feature type="compositionally biased region" description="Basic residues" evidence="1">
    <location>
        <begin position="210"/>
        <end position="224"/>
    </location>
</feature>
<keyword evidence="3" id="KW-1185">Reference proteome</keyword>
<dbReference type="AlphaFoldDB" id="B8C1C9"/>
<dbReference type="KEGG" id="tps:THAPSDRAFT_22163"/>
<sequence length="224" mass="23822">MSTEIDPPGFQPPADDGVEVWCFRASSHLNVSEVLNGTTVEIASDLLTSTSTSALSAIILSKFQGKDGNEYSLSVADANETESMRLLVPGDDDALVPFGPFRGQINLTSAMSGLGSARGEASKSVQSDLLLAPAKDRAPKPAFDQSGNGAVDTMRLAYVPVAQRGGLRKRWQMPGSGSGGSPSKKPRLGDTPKKDAIEAVSDDEVQTIEKKKKEKKSKKSRKKE</sequence>
<dbReference type="GeneID" id="7447474"/>
<organism evidence="2 3">
    <name type="scientific">Thalassiosira pseudonana</name>
    <name type="common">Marine diatom</name>
    <name type="synonym">Cyclotella nana</name>
    <dbReference type="NCBI Taxonomy" id="35128"/>
    <lineage>
        <taxon>Eukaryota</taxon>
        <taxon>Sar</taxon>
        <taxon>Stramenopiles</taxon>
        <taxon>Ochrophyta</taxon>
        <taxon>Bacillariophyta</taxon>
        <taxon>Coscinodiscophyceae</taxon>
        <taxon>Thalassiosirophycidae</taxon>
        <taxon>Thalassiosirales</taxon>
        <taxon>Thalassiosiraceae</taxon>
        <taxon>Thalassiosira</taxon>
    </lineage>
</organism>
<dbReference type="OMA" id="NETESMR"/>
<dbReference type="eggNOG" id="ENOG502TARH">
    <property type="taxonomic scope" value="Eukaryota"/>
</dbReference>
<accession>B8C1C9</accession>